<dbReference type="Gene3D" id="3.40.1080.10">
    <property type="entry name" value="Glutaconate Coenzyme A-transferase"/>
    <property type="match status" value="1"/>
</dbReference>
<dbReference type="InterPro" id="IPR037171">
    <property type="entry name" value="NagB/RpiA_transferase-like"/>
</dbReference>
<dbReference type="PANTHER" id="PTHR13707">
    <property type="entry name" value="KETOACID-COENZYME A TRANSFERASE"/>
    <property type="match status" value="1"/>
</dbReference>
<gene>
    <name evidence="3" type="ORF">VF724_18805</name>
</gene>
<evidence type="ECO:0000313" key="3">
    <source>
        <dbReference type="EMBL" id="MEB3103690.1"/>
    </source>
</evidence>
<dbReference type="Pfam" id="PF01144">
    <property type="entry name" value="CoA_trans"/>
    <property type="match status" value="1"/>
</dbReference>
<dbReference type="SMART" id="SM00882">
    <property type="entry name" value="CoA_trans"/>
    <property type="match status" value="1"/>
</dbReference>
<sequence>MIDVKDMIAQRAARELQDGDIINLGIGIPTRVADFIPEGLNVFLHTENGLLGVGPTPERHETDPDLVNAGKMPVTETTGSSFFSSADSFAMIRGGHIDVAILGALQVDALGRVSNWSVPGQSIIGVGGAMDLLTGAKKVVITMNHTTREGESKIVETCSLPLTSLRKVDVIITELAVFNVSRQGLTLIELMPGVTLEEVKERTAAGFQIGLKGRGDEFD</sequence>
<dbReference type="InterPro" id="IPR012791">
    <property type="entry name" value="3-oxoacid_CoA-transf_B"/>
</dbReference>
<dbReference type="SUPFAM" id="SSF100950">
    <property type="entry name" value="NagB/RpiA/CoA transferase-like"/>
    <property type="match status" value="1"/>
</dbReference>
<name>A0ABU5ZMF5_9BACL</name>
<reference evidence="3" key="1">
    <citation type="submission" date="2023-12" db="EMBL/GenBank/DDBJ databases">
        <title>Fervidustalea candida gen. nov., sp. nov., a novel member of the family Paenibacillaceae isolated from a geothermal area.</title>
        <authorList>
            <person name="Li W.-J."/>
            <person name="Jiao J.-Y."/>
            <person name="Chen Y."/>
        </authorList>
    </citation>
    <scope>NUCLEOTIDE SEQUENCE</scope>
    <source>
        <strain evidence="3">SYSU GA230002</strain>
    </source>
</reference>
<dbReference type="EMBL" id="JAYJLD010000045">
    <property type="protein sequence ID" value="MEB3103690.1"/>
    <property type="molecule type" value="Genomic_DNA"/>
</dbReference>
<organism evidence="3 4">
    <name type="scientific">Ferviditalea candida</name>
    <dbReference type="NCBI Taxonomy" id="3108399"/>
    <lineage>
        <taxon>Bacteria</taxon>
        <taxon>Bacillati</taxon>
        <taxon>Bacillota</taxon>
        <taxon>Bacilli</taxon>
        <taxon>Bacillales</taxon>
        <taxon>Paenibacillaceae</taxon>
        <taxon>Ferviditalea</taxon>
    </lineage>
</organism>
<dbReference type="RefSeq" id="WP_371755817.1">
    <property type="nucleotide sequence ID" value="NZ_JAYJLD010000045.1"/>
</dbReference>
<evidence type="ECO:0000256" key="1">
    <source>
        <dbReference type="ARBA" id="ARBA00007047"/>
    </source>
</evidence>
<keyword evidence="2" id="KW-0808">Transferase</keyword>
<dbReference type="NCBIfam" id="TIGR02428">
    <property type="entry name" value="pcaJ_scoB_fam"/>
    <property type="match status" value="1"/>
</dbReference>
<keyword evidence="4" id="KW-1185">Reference proteome</keyword>
<dbReference type="Proteomes" id="UP001310386">
    <property type="component" value="Unassembled WGS sequence"/>
</dbReference>
<accession>A0ABU5ZMF5</accession>
<protein>
    <submittedName>
        <fullName evidence="3">3-oxoacid CoA-transferase subunit B</fullName>
    </submittedName>
</protein>
<dbReference type="InterPro" id="IPR004165">
    <property type="entry name" value="CoA_trans_fam_I"/>
</dbReference>
<evidence type="ECO:0000256" key="2">
    <source>
        <dbReference type="ARBA" id="ARBA00022679"/>
    </source>
</evidence>
<comment type="caution">
    <text evidence="3">The sequence shown here is derived from an EMBL/GenBank/DDBJ whole genome shotgun (WGS) entry which is preliminary data.</text>
</comment>
<comment type="similarity">
    <text evidence="1">Belongs to the 3-oxoacid CoA-transferase subunit B family.</text>
</comment>
<evidence type="ECO:0000313" key="4">
    <source>
        <dbReference type="Proteomes" id="UP001310386"/>
    </source>
</evidence>
<proteinExistence type="inferred from homology"/>
<dbReference type="PANTHER" id="PTHR13707:SF57">
    <property type="entry name" value="SUCCINYL-COA:3-KETOACID COENZYME A TRANSFERASE SUBUNIT B-RELATED"/>
    <property type="match status" value="1"/>
</dbReference>